<dbReference type="GO" id="GO:0005737">
    <property type="term" value="C:cytoplasm"/>
    <property type="evidence" value="ECO:0007669"/>
    <property type="project" value="TreeGrafter"/>
</dbReference>
<dbReference type="GO" id="GO:0004674">
    <property type="term" value="F:protein serine/threonine kinase activity"/>
    <property type="evidence" value="ECO:0007669"/>
    <property type="project" value="UniProtKB-KW"/>
</dbReference>
<feature type="non-terminal residue" evidence="12">
    <location>
        <position position="1"/>
    </location>
</feature>
<dbReference type="InterPro" id="IPR008271">
    <property type="entry name" value="Ser/Thr_kinase_AS"/>
</dbReference>
<feature type="domain" description="Protein kinase" evidence="11">
    <location>
        <begin position="1"/>
        <end position="93"/>
    </location>
</feature>
<keyword evidence="5" id="KW-0547">Nucleotide-binding</keyword>
<dbReference type="PROSITE" id="PS50011">
    <property type="entry name" value="PROTEIN_KINASE_DOM"/>
    <property type="match status" value="1"/>
</dbReference>
<evidence type="ECO:0000256" key="9">
    <source>
        <dbReference type="ARBA" id="ARBA00048679"/>
    </source>
</evidence>
<dbReference type="Gene3D" id="1.10.510.10">
    <property type="entry name" value="Transferase(Phosphotransferase) domain 1"/>
    <property type="match status" value="1"/>
</dbReference>
<proteinExistence type="inferred from homology"/>
<feature type="non-terminal residue" evidence="12">
    <location>
        <position position="93"/>
    </location>
</feature>
<evidence type="ECO:0000313" key="13">
    <source>
        <dbReference type="Proteomes" id="UP000529852"/>
    </source>
</evidence>
<evidence type="ECO:0000256" key="4">
    <source>
        <dbReference type="ARBA" id="ARBA00022679"/>
    </source>
</evidence>
<evidence type="ECO:0000313" key="12">
    <source>
        <dbReference type="EMBL" id="NWR96068.1"/>
    </source>
</evidence>
<evidence type="ECO:0000256" key="8">
    <source>
        <dbReference type="ARBA" id="ARBA00047899"/>
    </source>
</evidence>
<dbReference type="GO" id="GO:0007346">
    <property type="term" value="P:regulation of mitotic cell cycle"/>
    <property type="evidence" value="ECO:0007669"/>
    <property type="project" value="TreeGrafter"/>
</dbReference>
<dbReference type="PANTHER" id="PTHR22984:SF11">
    <property type="entry name" value="AURORA KINASE-RELATED"/>
    <property type="match status" value="1"/>
</dbReference>
<dbReference type="GO" id="GO:0005524">
    <property type="term" value="F:ATP binding"/>
    <property type="evidence" value="ECO:0007669"/>
    <property type="project" value="UniProtKB-KW"/>
</dbReference>
<dbReference type="PROSITE" id="PS00108">
    <property type="entry name" value="PROTEIN_KINASE_ST"/>
    <property type="match status" value="1"/>
</dbReference>
<evidence type="ECO:0000256" key="7">
    <source>
        <dbReference type="ARBA" id="ARBA00022840"/>
    </source>
</evidence>
<evidence type="ECO:0000259" key="11">
    <source>
        <dbReference type="PROSITE" id="PS50011"/>
    </source>
</evidence>
<feature type="chain" id="PRO_5029797434" description="non-specific serine/threonine protein kinase" evidence="10">
    <location>
        <begin position="24"/>
        <end position="93"/>
    </location>
</feature>
<gene>
    <name evidence="12" type="primary">Pim1_1</name>
    <name evidence="12" type="ORF">FURFIG_R01133</name>
</gene>
<evidence type="ECO:0000256" key="2">
    <source>
        <dbReference type="ARBA" id="ARBA00012513"/>
    </source>
</evidence>
<dbReference type="InterPro" id="IPR011009">
    <property type="entry name" value="Kinase-like_dom_sf"/>
</dbReference>
<dbReference type="InterPro" id="IPR000719">
    <property type="entry name" value="Prot_kinase_dom"/>
</dbReference>
<dbReference type="EC" id="2.7.11.1" evidence="2"/>
<comment type="catalytic activity">
    <reaction evidence="9">
        <text>L-seryl-[protein] + ATP = O-phospho-L-seryl-[protein] + ADP + H(+)</text>
        <dbReference type="Rhea" id="RHEA:17989"/>
        <dbReference type="Rhea" id="RHEA-COMP:9863"/>
        <dbReference type="Rhea" id="RHEA-COMP:11604"/>
        <dbReference type="ChEBI" id="CHEBI:15378"/>
        <dbReference type="ChEBI" id="CHEBI:29999"/>
        <dbReference type="ChEBI" id="CHEBI:30616"/>
        <dbReference type="ChEBI" id="CHEBI:83421"/>
        <dbReference type="ChEBI" id="CHEBI:456216"/>
        <dbReference type="EC" id="2.7.11.1"/>
    </reaction>
</comment>
<dbReference type="EMBL" id="VYZD01005814">
    <property type="protein sequence ID" value="NWR96068.1"/>
    <property type="molecule type" value="Genomic_DNA"/>
</dbReference>
<dbReference type="Pfam" id="PF00069">
    <property type="entry name" value="Pkinase"/>
    <property type="match status" value="1"/>
</dbReference>
<dbReference type="InterPro" id="IPR051138">
    <property type="entry name" value="PIM_Ser/Thr_kinase"/>
</dbReference>
<organism evidence="12 13">
    <name type="scientific">Furnarius figulus</name>
    <dbReference type="NCBI Taxonomy" id="463165"/>
    <lineage>
        <taxon>Eukaryota</taxon>
        <taxon>Metazoa</taxon>
        <taxon>Chordata</taxon>
        <taxon>Craniata</taxon>
        <taxon>Vertebrata</taxon>
        <taxon>Euteleostomi</taxon>
        <taxon>Archelosauria</taxon>
        <taxon>Archosauria</taxon>
        <taxon>Dinosauria</taxon>
        <taxon>Saurischia</taxon>
        <taxon>Theropoda</taxon>
        <taxon>Coelurosauria</taxon>
        <taxon>Aves</taxon>
        <taxon>Neognathae</taxon>
        <taxon>Neoaves</taxon>
        <taxon>Telluraves</taxon>
        <taxon>Australaves</taxon>
        <taxon>Passeriformes</taxon>
        <taxon>Furnariidae</taxon>
        <taxon>Furnarius</taxon>
    </lineage>
</organism>
<keyword evidence="10" id="KW-0732">Signal</keyword>
<sequence>LSEGMVWGLFLQVLKAIWHCTHCGVLHRDIKPQNVLLDLDTGMTKLIDFGFGTLLQDTVYTKSGGPPSYSPLEWIHLKYYQGEATTVWSLGIL</sequence>
<protein>
    <recommendedName>
        <fullName evidence="2">non-specific serine/threonine protein kinase</fullName>
        <ecNumber evidence="2">2.7.11.1</ecNumber>
    </recommendedName>
</protein>
<dbReference type="GO" id="GO:0043066">
    <property type="term" value="P:negative regulation of apoptotic process"/>
    <property type="evidence" value="ECO:0007669"/>
    <property type="project" value="TreeGrafter"/>
</dbReference>
<comment type="similarity">
    <text evidence="1">Belongs to the protein kinase superfamily. CAMK Ser/Thr protein kinase family. PIM subfamily.</text>
</comment>
<dbReference type="Proteomes" id="UP000529852">
    <property type="component" value="Unassembled WGS sequence"/>
</dbReference>
<dbReference type="PANTHER" id="PTHR22984">
    <property type="entry name" value="SERINE/THREONINE-PROTEIN KINASE PIM"/>
    <property type="match status" value="1"/>
</dbReference>
<feature type="signal peptide" evidence="10">
    <location>
        <begin position="1"/>
        <end position="23"/>
    </location>
</feature>
<comment type="caution">
    <text evidence="12">The sequence shown here is derived from an EMBL/GenBank/DDBJ whole genome shotgun (WGS) entry which is preliminary data.</text>
</comment>
<name>A0A7K5BLK0_9FURN</name>
<dbReference type="SUPFAM" id="SSF56112">
    <property type="entry name" value="Protein kinase-like (PK-like)"/>
    <property type="match status" value="1"/>
</dbReference>
<keyword evidence="13" id="KW-1185">Reference proteome</keyword>
<keyword evidence="7" id="KW-0067">ATP-binding</keyword>
<keyword evidence="3" id="KW-0723">Serine/threonine-protein kinase</keyword>
<comment type="catalytic activity">
    <reaction evidence="8">
        <text>L-threonyl-[protein] + ATP = O-phospho-L-threonyl-[protein] + ADP + H(+)</text>
        <dbReference type="Rhea" id="RHEA:46608"/>
        <dbReference type="Rhea" id="RHEA-COMP:11060"/>
        <dbReference type="Rhea" id="RHEA-COMP:11605"/>
        <dbReference type="ChEBI" id="CHEBI:15378"/>
        <dbReference type="ChEBI" id="CHEBI:30013"/>
        <dbReference type="ChEBI" id="CHEBI:30616"/>
        <dbReference type="ChEBI" id="CHEBI:61977"/>
        <dbReference type="ChEBI" id="CHEBI:456216"/>
        <dbReference type="EC" id="2.7.11.1"/>
    </reaction>
</comment>
<keyword evidence="4" id="KW-0808">Transferase</keyword>
<evidence type="ECO:0000256" key="5">
    <source>
        <dbReference type="ARBA" id="ARBA00022741"/>
    </source>
</evidence>
<accession>A0A7K5BLK0</accession>
<evidence type="ECO:0000256" key="1">
    <source>
        <dbReference type="ARBA" id="ARBA00005505"/>
    </source>
</evidence>
<evidence type="ECO:0000256" key="6">
    <source>
        <dbReference type="ARBA" id="ARBA00022777"/>
    </source>
</evidence>
<reference evidence="12 13" key="1">
    <citation type="submission" date="2019-09" db="EMBL/GenBank/DDBJ databases">
        <title>Bird 10,000 Genomes (B10K) Project - Family phase.</title>
        <authorList>
            <person name="Zhang G."/>
        </authorList>
    </citation>
    <scope>NUCLEOTIDE SEQUENCE [LARGE SCALE GENOMIC DNA]</scope>
    <source>
        <strain evidence="12">B10K-DU-003-06</strain>
    </source>
</reference>
<keyword evidence="6 12" id="KW-0418">Kinase</keyword>
<evidence type="ECO:0000256" key="10">
    <source>
        <dbReference type="SAM" id="SignalP"/>
    </source>
</evidence>
<evidence type="ECO:0000256" key="3">
    <source>
        <dbReference type="ARBA" id="ARBA00022527"/>
    </source>
</evidence>
<dbReference type="AlphaFoldDB" id="A0A7K5BLK0"/>